<dbReference type="SMART" id="SM00220">
    <property type="entry name" value="S_TKc"/>
    <property type="match status" value="1"/>
</dbReference>
<evidence type="ECO:0000313" key="10">
    <source>
        <dbReference type="Proteomes" id="UP000232323"/>
    </source>
</evidence>
<feature type="compositionally biased region" description="Basic and acidic residues" evidence="7">
    <location>
        <begin position="12"/>
        <end position="23"/>
    </location>
</feature>
<evidence type="ECO:0000256" key="2">
    <source>
        <dbReference type="ARBA" id="ARBA00022679"/>
    </source>
</evidence>
<dbReference type="PROSITE" id="PS00107">
    <property type="entry name" value="PROTEIN_KINASE_ATP"/>
    <property type="match status" value="1"/>
</dbReference>
<dbReference type="AlphaFoldDB" id="A0A250XPZ0"/>
<feature type="binding site" evidence="6">
    <location>
        <position position="184"/>
    </location>
    <ligand>
        <name>ATP</name>
        <dbReference type="ChEBI" id="CHEBI:30616"/>
    </ligand>
</feature>
<dbReference type="OrthoDB" id="526972at2759"/>
<evidence type="ECO:0000256" key="5">
    <source>
        <dbReference type="ARBA" id="ARBA00022840"/>
    </source>
</evidence>
<proteinExistence type="predicted"/>
<evidence type="ECO:0000256" key="1">
    <source>
        <dbReference type="ARBA" id="ARBA00022527"/>
    </source>
</evidence>
<feature type="compositionally biased region" description="Polar residues" evidence="7">
    <location>
        <begin position="1"/>
        <end position="10"/>
    </location>
</feature>
<dbReference type="InterPro" id="IPR001245">
    <property type="entry name" value="Ser-Thr/Tyr_kinase_cat_dom"/>
</dbReference>
<sequence length="753" mass="81927">MGCFLSTLQNVDGERERESEFKKMSTSRRGRSGELSQLRSPSGGSSFKKIVTSVSSPFKVSTSVRMSYDPLQSSPLKRRGSILRGFSITVTPKRGHDDGGVSLATSLGSMLDQESGKLSRHGHARMSSVHNCEILDGEGPAEYGATFLRDYEEGVDIRIVRQIGKGGYGRVYLGYSNGKRVAVKAVFGEKDHVPLDDVDLEVITVDRRESMVQFEALLMFLLTGHPNIVQTHKCLASRRDMSTAEGLISSVQYEWFIIMEYCAQGSLWEALSSGDFHTDQASEQRLCDNEPESEPSVHYILWDAWACLEILKEVVRALSFLHDNDVIHGDIKAGNVLLADKDLDRRGYIAKLTDFGFSRVTPGSHLLTKRYGTVTHQPPELLSGGVLSRAADVYAFGALMWETYTAESLFKTLNDEEVIAAVVKEGLRPKFPSGCPSPFVELANLCLSDSPEQRPSSQEVEQMLETVQSCLCPLGQYAPLITVPGYTPAQRRRLRALSKLPQVVPILAAAQQPNQSPSAVVTSTELHAEQPTSSPCAAEMNAVPAPFSSSQTAVRPLMGRNMSVKFSLPAKTSALQVTETHLREGFRLPGSPLDTSSMMPGNSAPDNSQHFSGICGMSQSTLAVSKPQPIVPWSRTTSLSAVKITTDNSASFRDVGNDGMPKDDGSRFNDLSNDNESKGVIVIPGATGWQDPAAAAAASAHHSGSHSTYLLEDNHKFGKDGGLPIEHQLSSFRPVSESTSSEYVLRRTSSTST</sequence>
<dbReference type="PROSITE" id="PS00108">
    <property type="entry name" value="PROTEIN_KINASE_ST"/>
    <property type="match status" value="1"/>
</dbReference>
<organism evidence="9 10">
    <name type="scientific">Chlamydomonas eustigma</name>
    <dbReference type="NCBI Taxonomy" id="1157962"/>
    <lineage>
        <taxon>Eukaryota</taxon>
        <taxon>Viridiplantae</taxon>
        <taxon>Chlorophyta</taxon>
        <taxon>core chlorophytes</taxon>
        <taxon>Chlorophyceae</taxon>
        <taxon>CS clade</taxon>
        <taxon>Chlamydomonadales</taxon>
        <taxon>Chlamydomonadaceae</taxon>
        <taxon>Chlamydomonas</taxon>
    </lineage>
</organism>
<feature type="region of interest" description="Disordered" evidence="7">
    <location>
        <begin position="653"/>
        <end position="675"/>
    </location>
</feature>
<name>A0A250XPZ0_9CHLO</name>
<feature type="region of interest" description="Disordered" evidence="7">
    <location>
        <begin position="1"/>
        <end position="46"/>
    </location>
</feature>
<dbReference type="SUPFAM" id="SSF56112">
    <property type="entry name" value="Protein kinase-like (PK-like)"/>
    <property type="match status" value="1"/>
</dbReference>
<evidence type="ECO:0000259" key="8">
    <source>
        <dbReference type="PROSITE" id="PS50011"/>
    </source>
</evidence>
<dbReference type="GO" id="GO:0004674">
    <property type="term" value="F:protein serine/threonine kinase activity"/>
    <property type="evidence" value="ECO:0007669"/>
    <property type="project" value="UniProtKB-KW"/>
</dbReference>
<keyword evidence="1" id="KW-0723">Serine/threonine-protein kinase</keyword>
<gene>
    <name evidence="9" type="ORF">CEUSTIGMA_g12493.t1</name>
</gene>
<protein>
    <recommendedName>
        <fullName evidence="8">Protein kinase domain-containing protein</fullName>
    </recommendedName>
</protein>
<dbReference type="PANTHER" id="PTHR44329">
    <property type="entry name" value="SERINE/THREONINE-PROTEIN KINASE TNNI3K-RELATED"/>
    <property type="match status" value="1"/>
</dbReference>
<dbReference type="InterPro" id="IPR011009">
    <property type="entry name" value="Kinase-like_dom_sf"/>
</dbReference>
<dbReference type="PANTHER" id="PTHR44329:SF214">
    <property type="entry name" value="PROTEIN KINASE DOMAIN-CONTAINING PROTEIN"/>
    <property type="match status" value="1"/>
</dbReference>
<evidence type="ECO:0000313" key="9">
    <source>
        <dbReference type="EMBL" id="GAX85073.1"/>
    </source>
</evidence>
<keyword evidence="3 6" id="KW-0547">Nucleotide-binding</keyword>
<keyword evidence="4" id="KW-0418">Kinase</keyword>
<dbReference type="PRINTS" id="PR00109">
    <property type="entry name" value="TYRKINASE"/>
</dbReference>
<evidence type="ECO:0000256" key="3">
    <source>
        <dbReference type="ARBA" id="ARBA00022741"/>
    </source>
</evidence>
<keyword evidence="5 6" id="KW-0067">ATP-binding</keyword>
<evidence type="ECO:0000256" key="7">
    <source>
        <dbReference type="SAM" id="MobiDB-lite"/>
    </source>
</evidence>
<accession>A0A250XPZ0</accession>
<dbReference type="InterPro" id="IPR051681">
    <property type="entry name" value="Ser/Thr_Kinases-Pseudokinases"/>
</dbReference>
<feature type="region of interest" description="Disordered" evidence="7">
    <location>
        <begin position="733"/>
        <end position="753"/>
    </location>
</feature>
<dbReference type="STRING" id="1157962.A0A250XPZ0"/>
<dbReference type="Gene3D" id="3.30.200.20">
    <property type="entry name" value="Phosphorylase Kinase, domain 1"/>
    <property type="match status" value="1"/>
</dbReference>
<feature type="compositionally biased region" description="Polar residues" evidence="7">
    <location>
        <begin position="34"/>
        <end position="45"/>
    </location>
</feature>
<evidence type="ECO:0000256" key="4">
    <source>
        <dbReference type="ARBA" id="ARBA00022777"/>
    </source>
</evidence>
<dbReference type="InterPro" id="IPR017441">
    <property type="entry name" value="Protein_kinase_ATP_BS"/>
</dbReference>
<dbReference type="EMBL" id="BEGY01000148">
    <property type="protein sequence ID" value="GAX85073.1"/>
    <property type="molecule type" value="Genomic_DNA"/>
</dbReference>
<dbReference type="InterPro" id="IPR000719">
    <property type="entry name" value="Prot_kinase_dom"/>
</dbReference>
<dbReference type="GO" id="GO:0005524">
    <property type="term" value="F:ATP binding"/>
    <property type="evidence" value="ECO:0007669"/>
    <property type="project" value="UniProtKB-UniRule"/>
</dbReference>
<dbReference type="Gene3D" id="1.10.510.10">
    <property type="entry name" value="Transferase(Phosphotransferase) domain 1"/>
    <property type="match status" value="1"/>
</dbReference>
<reference evidence="9 10" key="1">
    <citation type="submission" date="2017-08" db="EMBL/GenBank/DDBJ databases">
        <title>Acidophilic green algal genome provides insights into adaptation to an acidic environment.</title>
        <authorList>
            <person name="Hirooka S."/>
            <person name="Hirose Y."/>
            <person name="Kanesaki Y."/>
            <person name="Higuchi S."/>
            <person name="Fujiwara T."/>
            <person name="Onuma R."/>
            <person name="Era A."/>
            <person name="Ohbayashi R."/>
            <person name="Uzuka A."/>
            <person name="Nozaki H."/>
            <person name="Yoshikawa H."/>
            <person name="Miyagishima S.Y."/>
        </authorList>
    </citation>
    <scope>NUCLEOTIDE SEQUENCE [LARGE SCALE GENOMIC DNA]</scope>
    <source>
        <strain evidence="9 10">NIES-2499</strain>
    </source>
</reference>
<dbReference type="Proteomes" id="UP000232323">
    <property type="component" value="Unassembled WGS sequence"/>
</dbReference>
<keyword evidence="10" id="KW-1185">Reference proteome</keyword>
<dbReference type="Pfam" id="PF00069">
    <property type="entry name" value="Pkinase"/>
    <property type="match status" value="1"/>
</dbReference>
<comment type="caution">
    <text evidence="9">The sequence shown here is derived from an EMBL/GenBank/DDBJ whole genome shotgun (WGS) entry which is preliminary data.</text>
</comment>
<keyword evidence="2" id="KW-0808">Transferase</keyword>
<evidence type="ECO:0000256" key="6">
    <source>
        <dbReference type="PROSITE-ProRule" id="PRU10141"/>
    </source>
</evidence>
<dbReference type="PROSITE" id="PS50011">
    <property type="entry name" value="PROTEIN_KINASE_DOM"/>
    <property type="match status" value="1"/>
</dbReference>
<dbReference type="InterPro" id="IPR008271">
    <property type="entry name" value="Ser/Thr_kinase_AS"/>
</dbReference>
<feature type="domain" description="Protein kinase" evidence="8">
    <location>
        <begin position="157"/>
        <end position="467"/>
    </location>
</feature>